<dbReference type="Proteomes" id="UP000239576">
    <property type="component" value="Unassembled WGS sequence"/>
</dbReference>
<evidence type="ECO:0000313" key="1">
    <source>
        <dbReference type="EMBL" id="PSB29441.1"/>
    </source>
</evidence>
<dbReference type="AlphaFoldDB" id="A0A2T1E9Q3"/>
<evidence type="ECO:0000313" key="2">
    <source>
        <dbReference type="Proteomes" id="UP000239576"/>
    </source>
</evidence>
<keyword evidence="2" id="KW-1185">Reference proteome</keyword>
<dbReference type="RefSeq" id="WP_106256435.1">
    <property type="nucleotide sequence ID" value="NZ_CAWNSW010000155.1"/>
</dbReference>
<dbReference type="EMBL" id="PVWK01000062">
    <property type="protein sequence ID" value="PSB29441.1"/>
    <property type="molecule type" value="Genomic_DNA"/>
</dbReference>
<protein>
    <submittedName>
        <fullName evidence="1">Uncharacterized protein</fullName>
    </submittedName>
</protein>
<accession>A0A2T1E9Q3</accession>
<dbReference type="OrthoDB" id="459424at2"/>
<gene>
    <name evidence="1" type="ORF">C7B82_11520</name>
</gene>
<proteinExistence type="predicted"/>
<organism evidence="1 2">
    <name type="scientific">Stenomitos frigidus ULC18</name>
    <dbReference type="NCBI Taxonomy" id="2107698"/>
    <lineage>
        <taxon>Bacteria</taxon>
        <taxon>Bacillati</taxon>
        <taxon>Cyanobacteriota</taxon>
        <taxon>Cyanophyceae</taxon>
        <taxon>Leptolyngbyales</taxon>
        <taxon>Leptolyngbyaceae</taxon>
        <taxon>Stenomitos</taxon>
    </lineage>
</organism>
<name>A0A2T1E9Q3_9CYAN</name>
<comment type="caution">
    <text evidence="1">The sequence shown here is derived from an EMBL/GenBank/DDBJ whole genome shotgun (WGS) entry which is preliminary data.</text>
</comment>
<sequence length="108" mass="11955">MSDIIAVIRNEQGIGMSSIDGELIVVLLAMEGIVIDQQPVMMRSGIAIFGNLPLGSYTVLARHASLSPTESRQDLVLQNNVMLGVKFVYAESERRLLRIELQEERLDA</sequence>
<reference evidence="1 2" key="2">
    <citation type="submission" date="2018-03" db="EMBL/GenBank/DDBJ databases">
        <title>The ancient ancestry and fast evolution of plastids.</title>
        <authorList>
            <person name="Moore K.R."/>
            <person name="Magnabosco C."/>
            <person name="Momper L."/>
            <person name="Gold D.A."/>
            <person name="Bosak T."/>
            <person name="Fournier G.P."/>
        </authorList>
    </citation>
    <scope>NUCLEOTIDE SEQUENCE [LARGE SCALE GENOMIC DNA]</scope>
    <source>
        <strain evidence="1 2">ULC18</strain>
    </source>
</reference>
<reference evidence="2" key="1">
    <citation type="submission" date="2018-02" db="EMBL/GenBank/DDBJ databases">
        <authorList>
            <person name="Moore K."/>
            <person name="Momper L."/>
        </authorList>
    </citation>
    <scope>NUCLEOTIDE SEQUENCE [LARGE SCALE GENOMIC DNA]</scope>
    <source>
        <strain evidence="2">ULC18</strain>
    </source>
</reference>